<dbReference type="EC" id="3.2.2.27" evidence="3"/>
<name>A0A3L9Y4N9_9RHOB</name>
<evidence type="ECO:0000313" key="15">
    <source>
        <dbReference type="Proteomes" id="UP000281343"/>
    </source>
</evidence>
<evidence type="ECO:0000256" key="4">
    <source>
        <dbReference type="ARBA" id="ARBA00019403"/>
    </source>
</evidence>
<dbReference type="Proteomes" id="UP000281343">
    <property type="component" value="Unassembled WGS sequence"/>
</dbReference>
<keyword evidence="9" id="KW-0408">Iron</keyword>
<dbReference type="InterPro" id="IPR051536">
    <property type="entry name" value="UDG_Type-4/5"/>
</dbReference>
<evidence type="ECO:0000256" key="10">
    <source>
        <dbReference type="ARBA" id="ARBA00023014"/>
    </source>
</evidence>
<evidence type="ECO:0000256" key="7">
    <source>
        <dbReference type="ARBA" id="ARBA00022763"/>
    </source>
</evidence>
<evidence type="ECO:0000256" key="6">
    <source>
        <dbReference type="ARBA" id="ARBA00022723"/>
    </source>
</evidence>
<dbReference type="GO" id="GO:0046872">
    <property type="term" value="F:metal ion binding"/>
    <property type="evidence" value="ECO:0007669"/>
    <property type="project" value="UniProtKB-KW"/>
</dbReference>
<keyword evidence="11" id="KW-0234">DNA repair</keyword>
<evidence type="ECO:0000256" key="8">
    <source>
        <dbReference type="ARBA" id="ARBA00022801"/>
    </source>
</evidence>
<dbReference type="InterPro" id="IPR036895">
    <property type="entry name" value="Uracil-DNA_glycosylase-like_sf"/>
</dbReference>
<dbReference type="Gene3D" id="3.40.470.10">
    <property type="entry name" value="Uracil-DNA glycosylase-like domain"/>
    <property type="match status" value="1"/>
</dbReference>
<keyword evidence="5" id="KW-0004">4Fe-4S</keyword>
<evidence type="ECO:0000256" key="2">
    <source>
        <dbReference type="ARBA" id="ARBA00006521"/>
    </source>
</evidence>
<gene>
    <name evidence="14" type="ORF">D9R08_01875</name>
</gene>
<dbReference type="Pfam" id="PF03167">
    <property type="entry name" value="UDG"/>
    <property type="match status" value="1"/>
</dbReference>
<feature type="compositionally biased region" description="Basic and acidic residues" evidence="12">
    <location>
        <begin position="31"/>
        <end position="40"/>
    </location>
</feature>
<dbReference type="AlphaFoldDB" id="A0A3L9Y4N9"/>
<feature type="region of interest" description="Disordered" evidence="12">
    <location>
        <begin position="31"/>
        <end position="75"/>
    </location>
</feature>
<keyword evidence="10" id="KW-0411">Iron-sulfur</keyword>
<accession>A0A3L9Y4N9</accession>
<keyword evidence="8" id="KW-0378">Hydrolase</keyword>
<dbReference type="InterPro" id="IPR005122">
    <property type="entry name" value="Uracil-DNA_glycosylase-like"/>
</dbReference>
<dbReference type="PANTHER" id="PTHR33693">
    <property type="entry name" value="TYPE-5 URACIL-DNA GLYCOSYLASE"/>
    <property type="match status" value="1"/>
</dbReference>
<reference evidence="14 15" key="1">
    <citation type="submission" date="2018-10" db="EMBL/GenBank/DDBJ databases">
        <authorList>
            <person name="Jung H.S."/>
            <person name="Jeon C.O."/>
        </authorList>
    </citation>
    <scope>NUCLEOTIDE SEQUENCE [LARGE SCALE GENOMIC DNA]</scope>
    <source>
        <strain evidence="14 15">MA-7-27</strain>
    </source>
</reference>
<proteinExistence type="inferred from homology"/>
<evidence type="ECO:0000259" key="13">
    <source>
        <dbReference type="SMART" id="SM00986"/>
    </source>
</evidence>
<dbReference type="RefSeq" id="WP_121896291.1">
    <property type="nucleotide sequence ID" value="NZ_RCNT01000001.1"/>
</dbReference>
<organism evidence="14 15">
    <name type="scientific">Rhodophyticola porphyridii</name>
    <dbReference type="NCBI Taxonomy" id="1852017"/>
    <lineage>
        <taxon>Bacteria</taxon>
        <taxon>Pseudomonadati</taxon>
        <taxon>Pseudomonadota</taxon>
        <taxon>Alphaproteobacteria</taxon>
        <taxon>Rhodobacterales</taxon>
        <taxon>Roseobacteraceae</taxon>
        <taxon>Rhodophyticola</taxon>
    </lineage>
</organism>
<dbReference type="NCBIfam" id="TIGR00758">
    <property type="entry name" value="UDG_fam4"/>
    <property type="match status" value="1"/>
</dbReference>
<comment type="catalytic activity">
    <reaction evidence="1">
        <text>Hydrolyzes single-stranded DNA or mismatched double-stranded DNA and polynucleotides, releasing free uracil.</text>
        <dbReference type="EC" id="3.2.2.27"/>
    </reaction>
</comment>
<protein>
    <recommendedName>
        <fullName evidence="4">Type-4 uracil-DNA glycosylase</fullName>
        <ecNumber evidence="3">3.2.2.27</ecNumber>
    </recommendedName>
</protein>
<feature type="domain" description="Uracil-DNA glycosylase-like" evidence="13">
    <location>
        <begin position="112"/>
        <end position="262"/>
    </location>
</feature>
<evidence type="ECO:0000256" key="1">
    <source>
        <dbReference type="ARBA" id="ARBA00001400"/>
    </source>
</evidence>
<dbReference type="GO" id="GO:0051539">
    <property type="term" value="F:4 iron, 4 sulfur cluster binding"/>
    <property type="evidence" value="ECO:0007669"/>
    <property type="project" value="UniProtKB-KW"/>
</dbReference>
<dbReference type="InterPro" id="IPR005273">
    <property type="entry name" value="Ura-DNA_glyco_family4"/>
</dbReference>
<keyword evidence="6" id="KW-0479">Metal-binding</keyword>
<dbReference type="SMART" id="SM00986">
    <property type="entry name" value="UDG"/>
    <property type="match status" value="1"/>
</dbReference>
<evidence type="ECO:0000256" key="3">
    <source>
        <dbReference type="ARBA" id="ARBA00012030"/>
    </source>
</evidence>
<comment type="caution">
    <text evidence="14">The sequence shown here is derived from an EMBL/GenBank/DDBJ whole genome shotgun (WGS) entry which is preliminary data.</text>
</comment>
<evidence type="ECO:0000256" key="9">
    <source>
        <dbReference type="ARBA" id="ARBA00023004"/>
    </source>
</evidence>
<sequence length="272" mass="29373">MDQSLDFHTAKALLEWQVELGADEAIGDVPIDRYELEDTAPKPAPNADPGSGAVGAPPHAASPRARPEPGPADAVADAERMAAAAADLGALRDAMAEFSHCDLKKGARSLVFADGDPSARVMIIGEAPGRDEDVQGKPFVGRAGQLLDRMFAAIEMGRAREDDGALYITNTLPWRPPQNRDPSPDEMAMMLPFVKRHVALADPDILILMGNVSCQGILGRKGITRMRGQWTDALGKPVLPMFHPAYLLRNPIMKREAWADLLSLRARLEGEA</sequence>
<evidence type="ECO:0000313" key="14">
    <source>
        <dbReference type="EMBL" id="RMA43701.1"/>
    </source>
</evidence>
<dbReference type="GO" id="GO:0004844">
    <property type="term" value="F:uracil DNA N-glycosylase activity"/>
    <property type="evidence" value="ECO:0007669"/>
    <property type="project" value="UniProtKB-EC"/>
</dbReference>
<dbReference type="GO" id="GO:0006281">
    <property type="term" value="P:DNA repair"/>
    <property type="evidence" value="ECO:0007669"/>
    <property type="project" value="UniProtKB-KW"/>
</dbReference>
<evidence type="ECO:0000256" key="12">
    <source>
        <dbReference type="SAM" id="MobiDB-lite"/>
    </source>
</evidence>
<dbReference type="SUPFAM" id="SSF52141">
    <property type="entry name" value="Uracil-DNA glycosylase-like"/>
    <property type="match status" value="1"/>
</dbReference>
<dbReference type="OrthoDB" id="5290748at2"/>
<keyword evidence="7" id="KW-0227">DNA damage</keyword>
<comment type="similarity">
    <text evidence="2">Belongs to the uracil-DNA glycosylase (UDG) superfamily. Type 4 (UDGa) family.</text>
</comment>
<dbReference type="PANTHER" id="PTHR33693:SF1">
    <property type="entry name" value="TYPE-4 URACIL-DNA GLYCOSYLASE"/>
    <property type="match status" value="1"/>
</dbReference>
<dbReference type="SMART" id="SM00987">
    <property type="entry name" value="UreE_C"/>
    <property type="match status" value="1"/>
</dbReference>
<keyword evidence="15" id="KW-1185">Reference proteome</keyword>
<dbReference type="EMBL" id="RCNT01000001">
    <property type="protein sequence ID" value="RMA43701.1"/>
    <property type="molecule type" value="Genomic_DNA"/>
</dbReference>
<evidence type="ECO:0000256" key="11">
    <source>
        <dbReference type="ARBA" id="ARBA00023204"/>
    </source>
</evidence>
<evidence type="ECO:0000256" key="5">
    <source>
        <dbReference type="ARBA" id="ARBA00022485"/>
    </source>
</evidence>
<dbReference type="CDD" id="cd10030">
    <property type="entry name" value="UDG-F4_TTUDGA_SPO1dp_like"/>
    <property type="match status" value="1"/>
</dbReference>